<dbReference type="RefSeq" id="WP_307683732.1">
    <property type="nucleotide sequence ID" value="NZ_JAUSRD010000001.1"/>
</dbReference>
<gene>
    <name evidence="4" type="ORF">J2W31_000533</name>
</gene>
<protein>
    <submittedName>
        <fullName evidence="4">Ribosomal protein L7/L12</fullName>
    </submittedName>
</protein>
<keyword evidence="4" id="KW-0689">Ribosomal protein</keyword>
<evidence type="ECO:0000313" key="5">
    <source>
        <dbReference type="Proteomes" id="UP001242045"/>
    </source>
</evidence>
<proteinExistence type="predicted"/>
<evidence type="ECO:0000259" key="3">
    <source>
        <dbReference type="Pfam" id="PF00542"/>
    </source>
</evidence>
<comment type="caution">
    <text evidence="4">The sequence shown here is derived from an EMBL/GenBank/DDBJ whole genome shotgun (WGS) entry which is preliminary data.</text>
</comment>
<accession>A0AAW8CR90</accession>
<evidence type="ECO:0000256" key="2">
    <source>
        <dbReference type="SAM" id="Phobius"/>
    </source>
</evidence>
<keyword evidence="4" id="KW-0687">Ribonucleoprotein</keyword>
<keyword evidence="2" id="KW-0812">Transmembrane</keyword>
<dbReference type="Pfam" id="PF00542">
    <property type="entry name" value="Ribosomal_L12"/>
    <property type="match status" value="1"/>
</dbReference>
<evidence type="ECO:0000256" key="1">
    <source>
        <dbReference type="SAM" id="MobiDB-lite"/>
    </source>
</evidence>
<feature type="domain" description="Large ribosomal subunit protein bL12 C-terminal" evidence="3">
    <location>
        <begin position="84"/>
        <end position="113"/>
    </location>
</feature>
<dbReference type="InterPro" id="IPR013823">
    <property type="entry name" value="Ribosomal_bL12_C"/>
</dbReference>
<name>A0AAW8CR90_9BURK</name>
<dbReference type="EMBL" id="JAUSRD010000001">
    <property type="protein sequence ID" value="MDP9891437.1"/>
    <property type="molecule type" value="Genomic_DNA"/>
</dbReference>
<dbReference type="GO" id="GO:0003735">
    <property type="term" value="F:structural constituent of ribosome"/>
    <property type="evidence" value="ECO:0007669"/>
    <property type="project" value="InterPro"/>
</dbReference>
<keyword evidence="2" id="KW-0472">Membrane</keyword>
<dbReference type="Proteomes" id="UP001242045">
    <property type="component" value="Unassembled WGS sequence"/>
</dbReference>
<dbReference type="InterPro" id="IPR014719">
    <property type="entry name" value="Ribosomal_bL12_C/ClpS-like"/>
</dbReference>
<feature type="transmembrane region" description="Helical" evidence="2">
    <location>
        <begin position="146"/>
        <end position="164"/>
    </location>
</feature>
<keyword evidence="2" id="KW-1133">Transmembrane helix</keyword>
<evidence type="ECO:0000313" key="4">
    <source>
        <dbReference type="EMBL" id="MDP9891437.1"/>
    </source>
</evidence>
<reference evidence="4" key="1">
    <citation type="submission" date="2023-07" db="EMBL/GenBank/DDBJ databases">
        <title>Sorghum-associated microbial communities from plants grown in Nebraska, USA.</title>
        <authorList>
            <person name="Schachtman D."/>
        </authorList>
    </citation>
    <scope>NUCLEOTIDE SEQUENCE</scope>
    <source>
        <strain evidence="4">DS3754</strain>
    </source>
</reference>
<feature type="region of interest" description="Disordered" evidence="1">
    <location>
        <begin position="44"/>
        <end position="73"/>
    </location>
</feature>
<sequence>MDKLPPEAIAALQRGSLIEAIKIVRDKTGLDLKSSKEAVERYANGEGTPADWQEGDWGRGEPEGAGMQGNGPAAVPSAALTALAKGNKIEAVRLTREATGLGLAEAKQLVENHQNPAAGDFGHLPSGIPTNPMAEPGRVSQGGSKLLPIVIVVLVVVLAWLYFVKGA</sequence>
<dbReference type="Gene3D" id="3.30.1390.10">
    <property type="match status" value="2"/>
</dbReference>
<organism evidence="4 5">
    <name type="scientific">Variovorax boronicumulans</name>
    <dbReference type="NCBI Taxonomy" id="436515"/>
    <lineage>
        <taxon>Bacteria</taxon>
        <taxon>Pseudomonadati</taxon>
        <taxon>Pseudomonadota</taxon>
        <taxon>Betaproteobacteria</taxon>
        <taxon>Burkholderiales</taxon>
        <taxon>Comamonadaceae</taxon>
        <taxon>Variovorax</taxon>
    </lineage>
</organism>
<dbReference type="GO" id="GO:0005840">
    <property type="term" value="C:ribosome"/>
    <property type="evidence" value="ECO:0007669"/>
    <property type="project" value="UniProtKB-KW"/>
</dbReference>
<dbReference type="AlphaFoldDB" id="A0AAW8CR90"/>
<dbReference type="GO" id="GO:0006412">
    <property type="term" value="P:translation"/>
    <property type="evidence" value="ECO:0007669"/>
    <property type="project" value="InterPro"/>
</dbReference>